<dbReference type="GO" id="GO:0048038">
    <property type="term" value="F:quinone binding"/>
    <property type="evidence" value="ECO:0007669"/>
    <property type="project" value="UniProtKB-KW"/>
</dbReference>
<dbReference type="GO" id="GO:0008137">
    <property type="term" value="F:NADH dehydrogenase (ubiquinone) activity"/>
    <property type="evidence" value="ECO:0007669"/>
    <property type="project" value="InterPro"/>
</dbReference>
<evidence type="ECO:0000313" key="9">
    <source>
        <dbReference type="Proteomes" id="UP000466586"/>
    </source>
</evidence>
<keyword evidence="2 5" id="KW-0812">Transmembrane</keyword>
<dbReference type="GO" id="GO:0050136">
    <property type="term" value="F:NADH dehydrogenase (quinone) (non-electrogenic) activity"/>
    <property type="evidence" value="ECO:0007669"/>
    <property type="project" value="UniProtKB-UniRule"/>
</dbReference>
<feature type="transmembrane region" description="Helical" evidence="5">
    <location>
        <begin position="176"/>
        <end position="197"/>
    </location>
</feature>
<dbReference type="PANTHER" id="PTHR22773">
    <property type="entry name" value="NADH DEHYDROGENASE"/>
    <property type="match status" value="1"/>
</dbReference>
<keyword evidence="5" id="KW-1278">Translocase</keyword>
<feature type="transmembrane region" description="Helical" evidence="5">
    <location>
        <begin position="343"/>
        <end position="361"/>
    </location>
</feature>
<evidence type="ECO:0000256" key="1">
    <source>
        <dbReference type="ARBA" id="ARBA00004127"/>
    </source>
</evidence>
<evidence type="ECO:0000256" key="4">
    <source>
        <dbReference type="ARBA" id="ARBA00023136"/>
    </source>
</evidence>
<dbReference type="Proteomes" id="UP000466586">
    <property type="component" value="Unassembled WGS sequence"/>
</dbReference>
<feature type="transmembrane region" description="Helical" evidence="5">
    <location>
        <begin position="467"/>
        <end position="487"/>
    </location>
</feature>
<accession>A0A7K1Y9Z6</accession>
<dbReference type="GO" id="GO:0042773">
    <property type="term" value="P:ATP synthesis coupled electron transport"/>
    <property type="evidence" value="ECO:0007669"/>
    <property type="project" value="InterPro"/>
</dbReference>
<proteinExistence type="inferred from homology"/>
<evidence type="ECO:0000256" key="2">
    <source>
        <dbReference type="ARBA" id="ARBA00022692"/>
    </source>
</evidence>
<comment type="function">
    <text evidence="5">NDH-1 shuttles electrons from NADH, via FMN and iron-sulfur (Fe-S) centers, to quinones in the respiratory chain. The immediate electron acceptor for the enzyme in this species is believed to be a menaquinone. Couples the redox reaction to proton translocation (for every two electrons transferred, four hydrogen ions are translocated across the cytoplasmic membrane), and thus conserves the redox energy in a proton gradient.</text>
</comment>
<dbReference type="InterPro" id="IPR010096">
    <property type="entry name" value="NADH-Q_OxRdtase_suN/2"/>
</dbReference>
<feature type="transmembrane region" description="Helical" evidence="5">
    <location>
        <begin position="427"/>
        <end position="447"/>
    </location>
</feature>
<gene>
    <name evidence="5 8" type="primary">nuoN</name>
    <name evidence="8" type="ORF">GS399_10525</name>
</gene>
<feature type="transmembrane region" description="Helical" evidence="5">
    <location>
        <begin position="49"/>
        <end position="69"/>
    </location>
</feature>
<evidence type="ECO:0000256" key="5">
    <source>
        <dbReference type="HAMAP-Rule" id="MF_00445"/>
    </source>
</evidence>
<feature type="domain" description="NADH:quinone oxidoreductase/Mrp antiporter transmembrane" evidence="7">
    <location>
        <begin position="139"/>
        <end position="423"/>
    </location>
</feature>
<feature type="transmembrane region" description="Helical" evidence="5">
    <location>
        <begin position="317"/>
        <end position="337"/>
    </location>
</feature>
<keyword evidence="3 5" id="KW-1133">Transmembrane helix</keyword>
<feature type="transmembrane region" description="Helical" evidence="5">
    <location>
        <begin position="289"/>
        <end position="310"/>
    </location>
</feature>
<feature type="transmembrane region" description="Helical" evidence="5">
    <location>
        <begin position="22"/>
        <end position="42"/>
    </location>
</feature>
<evidence type="ECO:0000256" key="6">
    <source>
        <dbReference type="RuleBase" id="RU000320"/>
    </source>
</evidence>
<keyword evidence="9" id="KW-1185">Reference proteome</keyword>
<dbReference type="HAMAP" id="MF_00445">
    <property type="entry name" value="NDH1_NuoN_1"/>
    <property type="match status" value="1"/>
</dbReference>
<dbReference type="RefSeq" id="WP_160844576.1">
    <property type="nucleotide sequence ID" value="NZ_WVHT01000004.1"/>
</dbReference>
<reference evidence="8 9" key="1">
    <citation type="submission" date="2019-11" db="EMBL/GenBank/DDBJ databases">
        <title>Pedobacter sp. HMF7647 Genome sequencing and assembly.</title>
        <authorList>
            <person name="Kang H."/>
            <person name="Kim H."/>
            <person name="Joh K."/>
        </authorList>
    </citation>
    <scope>NUCLEOTIDE SEQUENCE [LARGE SCALE GENOMIC DNA]</scope>
    <source>
        <strain evidence="8 9">HMF7647</strain>
    </source>
</reference>
<evidence type="ECO:0000259" key="7">
    <source>
        <dbReference type="Pfam" id="PF00361"/>
    </source>
</evidence>
<feature type="transmembrane region" description="Helical" evidence="5">
    <location>
        <begin position="382"/>
        <end position="407"/>
    </location>
</feature>
<dbReference type="EC" id="7.1.1.-" evidence="5"/>
<comment type="subcellular location">
    <subcellularLocation>
        <location evidence="5">Cell membrane</location>
        <topology evidence="5">Multi-pass membrane protein</topology>
    </subcellularLocation>
    <subcellularLocation>
        <location evidence="1">Endomembrane system</location>
        <topology evidence="1">Multi-pass membrane protein</topology>
    </subcellularLocation>
    <subcellularLocation>
        <location evidence="6">Membrane</location>
        <topology evidence="6">Multi-pass membrane protein</topology>
    </subcellularLocation>
</comment>
<dbReference type="NCBIfam" id="TIGR01770">
    <property type="entry name" value="NDH_I_N"/>
    <property type="match status" value="1"/>
</dbReference>
<evidence type="ECO:0000313" key="8">
    <source>
        <dbReference type="EMBL" id="MXV51405.1"/>
    </source>
</evidence>
<keyword evidence="4 5" id="KW-0472">Membrane</keyword>
<dbReference type="GO" id="GO:0012505">
    <property type="term" value="C:endomembrane system"/>
    <property type="evidence" value="ECO:0007669"/>
    <property type="project" value="UniProtKB-SubCell"/>
</dbReference>
<sequence length="496" mass="54284">MDDYSLYISDSLNGTIAGIRGIYPEIGLVVSFLLVIFSELFFVKRIKQLPFWITLISLAVVFTLTIKQFAIGDSLTLYSGMIVLQPASVYFKLLFLLSAILFIVFVRNNQQMQQHKKGTGDLYAVLIAVLLGMNCMAMSANLLMVYLSIETVSIGSYIMVGYISGDGKQAEASIKYALFGAACSAIMLYGISLIYSFTGTLNLNADLLEGLNAIPVWSAGLAITLFLVGLGFKMSFVPLHFWSPDVYEGAPTPVTAFLTTGSKIAGFALLWRVLEAFNSSGNAISVYDFQGLIGIVAIVTMLFGNLAAIWQDNIKRMLAYSSIGHTGFLMMALVANTAGFKSLIFYLFIYLLTNVAAFMLVDKVEQESGSVNISTYLGLGKSMPLTFISLLIVLISLTGLPPTSGFVAKFLVFGSALESYKSSGSSLILWMMITGAVTTVVSLFYYFKVPLYAYLRKTESILPREKFDVKLVISLVLTFLVLIFGIFPQVITDLIN</sequence>
<comment type="caution">
    <text evidence="8">The sequence shown here is derived from an EMBL/GenBank/DDBJ whole genome shotgun (WGS) entry which is preliminary data.</text>
</comment>
<feature type="transmembrane region" description="Helical" evidence="5">
    <location>
        <begin position="145"/>
        <end position="164"/>
    </location>
</feature>
<dbReference type="AlphaFoldDB" id="A0A7K1Y9Z6"/>
<keyword evidence="5" id="KW-0813">Transport</keyword>
<comment type="catalytic activity">
    <reaction evidence="5">
        <text>a quinone + NADH + 5 H(+)(in) = a quinol + NAD(+) + 4 H(+)(out)</text>
        <dbReference type="Rhea" id="RHEA:57888"/>
        <dbReference type="ChEBI" id="CHEBI:15378"/>
        <dbReference type="ChEBI" id="CHEBI:24646"/>
        <dbReference type="ChEBI" id="CHEBI:57540"/>
        <dbReference type="ChEBI" id="CHEBI:57945"/>
        <dbReference type="ChEBI" id="CHEBI:132124"/>
    </reaction>
</comment>
<dbReference type="GO" id="GO:0005886">
    <property type="term" value="C:plasma membrane"/>
    <property type="evidence" value="ECO:0007669"/>
    <property type="project" value="UniProtKB-SubCell"/>
</dbReference>
<protein>
    <recommendedName>
        <fullName evidence="5">NADH-quinone oxidoreductase subunit N</fullName>
        <ecNumber evidence="5">7.1.1.-</ecNumber>
    </recommendedName>
    <alternativeName>
        <fullName evidence="5">NADH dehydrogenase I subunit N</fullName>
    </alternativeName>
    <alternativeName>
        <fullName evidence="5">NDH-1 subunit N</fullName>
    </alternativeName>
</protein>
<dbReference type="EMBL" id="WVHT01000004">
    <property type="protein sequence ID" value="MXV51405.1"/>
    <property type="molecule type" value="Genomic_DNA"/>
</dbReference>
<evidence type="ECO:0000256" key="3">
    <source>
        <dbReference type="ARBA" id="ARBA00022989"/>
    </source>
</evidence>
<dbReference type="Pfam" id="PF00361">
    <property type="entry name" value="Proton_antipo_M"/>
    <property type="match status" value="1"/>
</dbReference>
<name>A0A7K1Y9Z6_9SPHI</name>
<keyword evidence="5" id="KW-0874">Quinone</keyword>
<comment type="subunit">
    <text evidence="5">NDH-1 is composed of 14 different subunits. Subunits NuoA, H, J, K, L, M, N constitute the membrane sector of the complex.</text>
</comment>
<feature type="transmembrane region" description="Helical" evidence="5">
    <location>
        <begin position="89"/>
        <end position="108"/>
    </location>
</feature>
<organism evidence="8 9">
    <name type="scientific">Hufsiella arboris</name>
    <dbReference type="NCBI Taxonomy" id="2695275"/>
    <lineage>
        <taxon>Bacteria</taxon>
        <taxon>Pseudomonadati</taxon>
        <taxon>Bacteroidota</taxon>
        <taxon>Sphingobacteriia</taxon>
        <taxon>Sphingobacteriales</taxon>
        <taxon>Sphingobacteriaceae</taxon>
        <taxon>Hufsiella</taxon>
    </lineage>
</organism>
<comment type="similarity">
    <text evidence="5">Belongs to the complex I subunit 2 family.</text>
</comment>
<keyword evidence="5" id="KW-0520">NAD</keyword>
<feature type="transmembrane region" description="Helical" evidence="5">
    <location>
        <begin position="120"/>
        <end position="139"/>
    </location>
</feature>
<feature type="transmembrane region" description="Helical" evidence="5">
    <location>
        <begin position="217"/>
        <end position="242"/>
    </location>
</feature>
<feature type="transmembrane region" description="Helical" evidence="5">
    <location>
        <begin position="254"/>
        <end position="274"/>
    </location>
</feature>
<keyword evidence="5" id="KW-1003">Cell membrane</keyword>
<dbReference type="InterPro" id="IPR001750">
    <property type="entry name" value="ND/Mrp_TM"/>
</dbReference>